<dbReference type="InterPro" id="IPR003439">
    <property type="entry name" value="ABC_transporter-like_ATP-bd"/>
</dbReference>
<protein>
    <submittedName>
        <fullName evidence="5">Bicarbonate transport ATP-binding protein CmpD</fullName>
        <ecNumber evidence="5">3.6.3.-</ecNumber>
    </submittedName>
</protein>
<keyword evidence="3 5" id="KW-0067">ATP-binding</keyword>
<evidence type="ECO:0000256" key="1">
    <source>
        <dbReference type="ARBA" id="ARBA00022448"/>
    </source>
</evidence>
<dbReference type="PROSITE" id="PS00211">
    <property type="entry name" value="ABC_TRANSPORTER_1"/>
    <property type="match status" value="1"/>
</dbReference>
<evidence type="ECO:0000256" key="2">
    <source>
        <dbReference type="ARBA" id="ARBA00022741"/>
    </source>
</evidence>
<dbReference type="Proteomes" id="UP000466345">
    <property type="component" value="Unassembled WGS sequence"/>
</dbReference>
<keyword evidence="5" id="KW-0378">Hydrolase</keyword>
<feature type="domain" description="ABC transporter" evidence="4">
    <location>
        <begin position="19"/>
        <end position="240"/>
    </location>
</feature>
<reference evidence="5 6" key="1">
    <citation type="submission" date="2019-10" db="EMBL/GenBank/DDBJ databases">
        <title>Streptomyces smaragdinus sp. nov. and Streptomyces fabii sp. nov., isolated from the gut of fungus growing-termite Macrotermes natalensis.</title>
        <authorList>
            <person name="Schwitalla J."/>
            <person name="Benndorf R."/>
            <person name="Martin K."/>
            <person name="De Beer W."/>
            <person name="Kaster A.-K."/>
            <person name="Vollmers J."/>
            <person name="Poulsen M."/>
            <person name="Beemelmanns C."/>
        </authorList>
    </citation>
    <scope>NUCLEOTIDE SEQUENCE [LARGE SCALE GENOMIC DNA]</scope>
    <source>
        <strain evidence="5 6">RB5</strain>
    </source>
</reference>
<gene>
    <name evidence="5" type="primary">cmpD</name>
    <name evidence="5" type="ORF">SRB5_03800</name>
</gene>
<dbReference type="PROSITE" id="PS50893">
    <property type="entry name" value="ABC_TRANSPORTER_2"/>
    <property type="match status" value="1"/>
</dbReference>
<keyword evidence="6" id="KW-1185">Reference proteome</keyword>
<evidence type="ECO:0000259" key="4">
    <source>
        <dbReference type="PROSITE" id="PS50893"/>
    </source>
</evidence>
<dbReference type="PANTHER" id="PTHR42788:SF20">
    <property type="entry name" value="ABC TRANSPORTER ATP-BINDING PROTEIN"/>
    <property type="match status" value="1"/>
</dbReference>
<organism evidence="5 6">
    <name type="scientific">Streptomyces smaragdinus</name>
    <dbReference type="NCBI Taxonomy" id="2585196"/>
    <lineage>
        <taxon>Bacteria</taxon>
        <taxon>Bacillati</taxon>
        <taxon>Actinomycetota</taxon>
        <taxon>Actinomycetes</taxon>
        <taxon>Kitasatosporales</taxon>
        <taxon>Streptomycetaceae</taxon>
        <taxon>Streptomyces</taxon>
    </lineage>
</organism>
<keyword evidence="1" id="KW-0813">Transport</keyword>
<dbReference type="GO" id="GO:0016887">
    <property type="term" value="F:ATP hydrolysis activity"/>
    <property type="evidence" value="ECO:0007669"/>
    <property type="project" value="InterPro"/>
</dbReference>
<dbReference type="SMART" id="SM00382">
    <property type="entry name" value="AAA"/>
    <property type="match status" value="1"/>
</dbReference>
<dbReference type="InterPro" id="IPR003593">
    <property type="entry name" value="AAA+_ATPase"/>
</dbReference>
<dbReference type="EC" id="3.6.3.-" evidence="5"/>
<dbReference type="InterPro" id="IPR050166">
    <property type="entry name" value="ABC_transporter_ATP-bind"/>
</dbReference>
<sequence length="259" mass="27257">MTAADGGRGVAADPRTAALTFAGVGLRYPGGTRALDGIDLSVAPGEFVSVVGPSGCGKSSLLRIAAGLQAPTAGTVTGRGESVGYVFQDATLLPWRSVRANVELFGELRGLGREERRKRAAEALDLVGLADVAGHRPRTLSGGMRMRVSLARSLTLRPGLFLLDEPFGTLDEITRERLDDDLLALFAARRFAALFVTHSVLEAVYLSSRVVVLSPGPGRVVGEFDVPFDYPRPAGLRFDPEAARLAALVSACMRGAAAP</sequence>
<name>A0A7K0CA55_9ACTN</name>
<evidence type="ECO:0000313" key="5">
    <source>
        <dbReference type="EMBL" id="MQY10273.1"/>
    </source>
</evidence>
<dbReference type="EMBL" id="WEGJ01000001">
    <property type="protein sequence ID" value="MQY10273.1"/>
    <property type="molecule type" value="Genomic_DNA"/>
</dbReference>
<dbReference type="InterPro" id="IPR027417">
    <property type="entry name" value="P-loop_NTPase"/>
</dbReference>
<proteinExistence type="predicted"/>
<evidence type="ECO:0000256" key="3">
    <source>
        <dbReference type="ARBA" id="ARBA00022840"/>
    </source>
</evidence>
<dbReference type="SUPFAM" id="SSF52540">
    <property type="entry name" value="P-loop containing nucleoside triphosphate hydrolases"/>
    <property type="match status" value="1"/>
</dbReference>
<keyword evidence="2" id="KW-0547">Nucleotide-binding</keyword>
<accession>A0A7K0CA55</accession>
<dbReference type="RefSeq" id="WP_153449602.1">
    <property type="nucleotide sequence ID" value="NZ_WEGJ01000001.1"/>
</dbReference>
<dbReference type="GO" id="GO:0005524">
    <property type="term" value="F:ATP binding"/>
    <property type="evidence" value="ECO:0007669"/>
    <property type="project" value="UniProtKB-KW"/>
</dbReference>
<comment type="caution">
    <text evidence="5">The sequence shown here is derived from an EMBL/GenBank/DDBJ whole genome shotgun (WGS) entry which is preliminary data.</text>
</comment>
<evidence type="ECO:0000313" key="6">
    <source>
        <dbReference type="Proteomes" id="UP000466345"/>
    </source>
</evidence>
<dbReference type="Gene3D" id="3.40.50.300">
    <property type="entry name" value="P-loop containing nucleotide triphosphate hydrolases"/>
    <property type="match status" value="1"/>
</dbReference>
<dbReference type="PANTHER" id="PTHR42788">
    <property type="entry name" value="TAURINE IMPORT ATP-BINDING PROTEIN-RELATED"/>
    <property type="match status" value="1"/>
</dbReference>
<dbReference type="InterPro" id="IPR017871">
    <property type="entry name" value="ABC_transporter-like_CS"/>
</dbReference>
<dbReference type="OrthoDB" id="4310860at2"/>
<dbReference type="AlphaFoldDB" id="A0A7K0CA55"/>
<dbReference type="Pfam" id="PF00005">
    <property type="entry name" value="ABC_tran"/>
    <property type="match status" value="1"/>
</dbReference>